<accession>A0A4Z2HW84</accession>
<protein>
    <submittedName>
        <fullName evidence="1">Uncharacterized protein</fullName>
    </submittedName>
</protein>
<dbReference type="Proteomes" id="UP000314294">
    <property type="component" value="Unassembled WGS sequence"/>
</dbReference>
<dbReference type="AlphaFoldDB" id="A0A4Z2HW84"/>
<name>A0A4Z2HW84_9TELE</name>
<sequence length="88" mass="10416">MEQEILRKAGQNSKVQIYVDPSLAPSEVKWDQRDQSLALLVYRRFLRQRAIQQRQSKGYEMPNCWANSKIMTEKAAKPKALYWKCTRI</sequence>
<reference evidence="1 2" key="1">
    <citation type="submission" date="2019-03" db="EMBL/GenBank/DDBJ databases">
        <title>First draft genome of Liparis tanakae, snailfish: a comprehensive survey of snailfish specific genes.</title>
        <authorList>
            <person name="Kim W."/>
            <person name="Song I."/>
            <person name="Jeong J.-H."/>
            <person name="Kim D."/>
            <person name="Kim S."/>
            <person name="Ryu S."/>
            <person name="Song J.Y."/>
            <person name="Lee S.K."/>
        </authorList>
    </citation>
    <scope>NUCLEOTIDE SEQUENCE [LARGE SCALE GENOMIC DNA]</scope>
    <source>
        <tissue evidence="1">Muscle</tissue>
    </source>
</reference>
<proteinExistence type="predicted"/>
<dbReference type="EMBL" id="SRLO01000178">
    <property type="protein sequence ID" value="TNN69233.1"/>
    <property type="molecule type" value="Genomic_DNA"/>
</dbReference>
<keyword evidence="2" id="KW-1185">Reference proteome</keyword>
<evidence type="ECO:0000313" key="1">
    <source>
        <dbReference type="EMBL" id="TNN69233.1"/>
    </source>
</evidence>
<gene>
    <name evidence="1" type="ORF">EYF80_020550</name>
</gene>
<evidence type="ECO:0000313" key="2">
    <source>
        <dbReference type="Proteomes" id="UP000314294"/>
    </source>
</evidence>
<comment type="caution">
    <text evidence="1">The sequence shown here is derived from an EMBL/GenBank/DDBJ whole genome shotgun (WGS) entry which is preliminary data.</text>
</comment>
<organism evidence="1 2">
    <name type="scientific">Liparis tanakae</name>
    <name type="common">Tanaka's snailfish</name>
    <dbReference type="NCBI Taxonomy" id="230148"/>
    <lineage>
        <taxon>Eukaryota</taxon>
        <taxon>Metazoa</taxon>
        <taxon>Chordata</taxon>
        <taxon>Craniata</taxon>
        <taxon>Vertebrata</taxon>
        <taxon>Euteleostomi</taxon>
        <taxon>Actinopterygii</taxon>
        <taxon>Neopterygii</taxon>
        <taxon>Teleostei</taxon>
        <taxon>Neoteleostei</taxon>
        <taxon>Acanthomorphata</taxon>
        <taxon>Eupercaria</taxon>
        <taxon>Perciformes</taxon>
        <taxon>Cottioidei</taxon>
        <taxon>Cottales</taxon>
        <taxon>Liparidae</taxon>
        <taxon>Liparis</taxon>
    </lineage>
</organism>